<organism evidence="1 2">
    <name type="scientific">Drosophila suzukii</name>
    <name type="common">Spotted-wing drosophila fruit fly</name>
    <dbReference type="NCBI Taxonomy" id="28584"/>
    <lineage>
        <taxon>Eukaryota</taxon>
        <taxon>Metazoa</taxon>
        <taxon>Ecdysozoa</taxon>
        <taxon>Arthropoda</taxon>
        <taxon>Hexapoda</taxon>
        <taxon>Insecta</taxon>
        <taxon>Pterygota</taxon>
        <taxon>Neoptera</taxon>
        <taxon>Endopterygota</taxon>
        <taxon>Diptera</taxon>
        <taxon>Brachycera</taxon>
        <taxon>Muscomorpha</taxon>
        <taxon>Ephydroidea</taxon>
        <taxon>Drosophilidae</taxon>
        <taxon>Drosophila</taxon>
        <taxon>Sophophora</taxon>
    </lineage>
</organism>
<evidence type="ECO:0000313" key="1">
    <source>
        <dbReference type="Proteomes" id="UP001652628"/>
    </source>
</evidence>
<dbReference type="RefSeq" id="XP_036678627.3">
    <property type="nucleotide sequence ID" value="XM_036822732.3"/>
</dbReference>
<reference evidence="2" key="1">
    <citation type="submission" date="2025-08" db="UniProtKB">
        <authorList>
            <consortium name="RefSeq"/>
        </authorList>
    </citation>
    <scope>IDENTIFICATION</scope>
</reference>
<dbReference type="AlphaFoldDB" id="A0AB40AFL6"/>
<dbReference type="Proteomes" id="UP001652628">
    <property type="component" value="Chromosome 2L"/>
</dbReference>
<accession>A0AB40AFL6</accession>
<protein>
    <submittedName>
        <fullName evidence="2">Uncharacterized protein</fullName>
    </submittedName>
</protein>
<name>A0AB40AFL6_DROSZ</name>
<dbReference type="GeneID" id="118879768"/>
<evidence type="ECO:0000313" key="2">
    <source>
        <dbReference type="RefSeq" id="XP_036678627.3"/>
    </source>
</evidence>
<keyword evidence="1" id="KW-1185">Reference proteome</keyword>
<proteinExistence type="predicted"/>
<gene>
    <name evidence="2" type="primary">LOC118879768</name>
</gene>
<sequence>MPSSSFMGTFSKNYHNLVSIIANNDSESQNPQILNMKRNRRANLVTQKKLIVLNGESSKEPAKKPKVAIPQKSSIPKEYKAQHIANLCDVIRIDLEQISDEFFFETKWKILDVLRDAQLKQLQDTVRSRAEESNCTCL</sequence>